<feature type="coiled-coil region" evidence="1">
    <location>
        <begin position="42"/>
        <end position="69"/>
    </location>
</feature>
<keyword evidence="2" id="KW-0732">Signal</keyword>
<organism evidence="3 4">
    <name type="scientific">Limnoglobus roseus</name>
    <dbReference type="NCBI Taxonomy" id="2598579"/>
    <lineage>
        <taxon>Bacteria</taxon>
        <taxon>Pseudomonadati</taxon>
        <taxon>Planctomycetota</taxon>
        <taxon>Planctomycetia</taxon>
        <taxon>Gemmatales</taxon>
        <taxon>Gemmataceae</taxon>
        <taxon>Limnoglobus</taxon>
    </lineage>
</organism>
<name>A0A5C1A7T7_9BACT</name>
<evidence type="ECO:0000313" key="3">
    <source>
        <dbReference type="EMBL" id="QEL14297.1"/>
    </source>
</evidence>
<evidence type="ECO:0000256" key="1">
    <source>
        <dbReference type="SAM" id="Coils"/>
    </source>
</evidence>
<sequence length="162" mass="18709">MPRIRKLRVVSVAVPVALFVVASTAWADPLLAESMGLDVWEIGRLENDLKQANHETARLETALQDTQEIMVLNEMILRDVIDGRVELPAAAKRKWEANKYRKIIREHLDMNRTGANYEEKTAHDLYLRAIHESQKRADHDALCQRLRAEYQAAYHTLPELRN</sequence>
<proteinExistence type="predicted"/>
<reference evidence="4" key="1">
    <citation type="submission" date="2019-08" db="EMBL/GenBank/DDBJ databases">
        <title>Limnoglobus roseus gen. nov., sp. nov., a novel freshwater planctomycete with a giant genome from the family Gemmataceae.</title>
        <authorList>
            <person name="Kulichevskaya I.S."/>
            <person name="Naumoff D.G."/>
            <person name="Miroshnikov K."/>
            <person name="Ivanova A."/>
            <person name="Philippov D.A."/>
            <person name="Hakobyan A."/>
            <person name="Rijpstra I.C."/>
            <person name="Sinninghe Damste J.S."/>
            <person name="Liesack W."/>
            <person name="Dedysh S.N."/>
        </authorList>
    </citation>
    <scope>NUCLEOTIDE SEQUENCE [LARGE SCALE GENOMIC DNA]</scope>
    <source>
        <strain evidence="4">PX52</strain>
    </source>
</reference>
<feature type="signal peptide" evidence="2">
    <location>
        <begin position="1"/>
        <end position="27"/>
    </location>
</feature>
<dbReference type="EMBL" id="CP042425">
    <property type="protein sequence ID" value="QEL14297.1"/>
    <property type="molecule type" value="Genomic_DNA"/>
</dbReference>
<dbReference type="KEGG" id="lrs:PX52LOC_01169"/>
<protein>
    <submittedName>
        <fullName evidence="3">Uncharacterized protein</fullName>
    </submittedName>
</protein>
<accession>A0A5C1A7T7</accession>
<keyword evidence="1" id="KW-0175">Coiled coil</keyword>
<dbReference type="RefSeq" id="WP_149109200.1">
    <property type="nucleotide sequence ID" value="NZ_CP042425.1"/>
</dbReference>
<keyword evidence="4" id="KW-1185">Reference proteome</keyword>
<evidence type="ECO:0000313" key="4">
    <source>
        <dbReference type="Proteomes" id="UP000324974"/>
    </source>
</evidence>
<evidence type="ECO:0000256" key="2">
    <source>
        <dbReference type="SAM" id="SignalP"/>
    </source>
</evidence>
<feature type="chain" id="PRO_5023126729" evidence="2">
    <location>
        <begin position="28"/>
        <end position="162"/>
    </location>
</feature>
<dbReference type="Proteomes" id="UP000324974">
    <property type="component" value="Chromosome"/>
</dbReference>
<gene>
    <name evidence="3" type="ORF">PX52LOC_01169</name>
</gene>
<dbReference type="AlphaFoldDB" id="A0A5C1A7T7"/>